<evidence type="ECO:0000313" key="3">
    <source>
        <dbReference type="EMBL" id="KXG84470.1"/>
    </source>
</evidence>
<dbReference type="PIRSF" id="PIRSF033949">
    <property type="entry name" value="Phosest_Mlr3352"/>
    <property type="match status" value="1"/>
</dbReference>
<dbReference type="InterPro" id="IPR012390">
    <property type="entry name" value="Pesterase_SP1827"/>
</dbReference>
<dbReference type="Pfam" id="PF08975">
    <property type="entry name" value="2H-phosphodiest"/>
    <property type="match status" value="1"/>
</dbReference>
<evidence type="ECO:0000313" key="4">
    <source>
        <dbReference type="Proteomes" id="UP000070498"/>
    </source>
</evidence>
<dbReference type="AlphaFoldDB" id="A0A135NZ78"/>
<reference evidence="3 4" key="1">
    <citation type="submission" date="2015-11" db="EMBL/GenBank/DDBJ databases">
        <title>Draft genome sequence of Agrobacterium sp. R89-1.</title>
        <authorList>
            <person name="Zahradnik J."/>
            <person name="Kyslikova E."/>
            <person name="Palyzova A."/>
            <person name="Kyslik P."/>
        </authorList>
    </citation>
    <scope>NUCLEOTIDE SEQUENCE [LARGE SCALE GENOMIC DNA]</scope>
    <source>
        <strain evidence="3 4">R89-1</strain>
    </source>
</reference>
<dbReference type="SUPFAM" id="SSF55144">
    <property type="entry name" value="LigT-like"/>
    <property type="match status" value="1"/>
</dbReference>
<keyword evidence="4" id="KW-1185">Reference proteome</keyword>
<sequence length="240" mass="27612">MHAPVVSPELTAFSTDKREAPPRHLGTRYDSNGEFLHEPGNTVVCHLAEGSRTQSAIIKAREKIIGMPEAHSHLAFTPISSLHMTVFQGVIEYRRDWPYWPKNMPGDSSIAQMTEFYQKKLESFPKLPPFFMQVTHVGPLGLTLKGVTPEDDRIVAAWRNAFADAFGYRHPDHDTYEFHITFAYVMRWFEPDCLPPWQRMLDECLEELQSAVPVLEMRAPAFCEFSDMKHFEELIVFDPV</sequence>
<dbReference type="EMBL" id="LNUW01000037">
    <property type="protein sequence ID" value="KXG84470.1"/>
    <property type="molecule type" value="Genomic_DNA"/>
</dbReference>
<accession>A0A135NZ78</accession>
<dbReference type="Proteomes" id="UP000070498">
    <property type="component" value="Unassembled WGS sequence"/>
</dbReference>
<feature type="region of interest" description="Disordered" evidence="1">
    <location>
        <begin position="1"/>
        <end position="24"/>
    </location>
</feature>
<feature type="domain" description="DUF1868" evidence="2">
    <location>
        <begin position="28"/>
        <end position="140"/>
    </location>
</feature>
<dbReference type="Gene3D" id="3.90.1140.10">
    <property type="entry name" value="Cyclic phosphodiesterase"/>
    <property type="match status" value="1"/>
</dbReference>
<dbReference type="InterPro" id="IPR015069">
    <property type="entry name" value="2H-PEstase_DUF1868"/>
</dbReference>
<gene>
    <name evidence="3" type="ORF">ATO67_13275</name>
</gene>
<dbReference type="InterPro" id="IPR009097">
    <property type="entry name" value="Cyclic_Pdiesterase"/>
</dbReference>
<evidence type="ECO:0000256" key="1">
    <source>
        <dbReference type="SAM" id="MobiDB-lite"/>
    </source>
</evidence>
<organism evidence="3 4">
    <name type="scientific">Agrobacterium bohemicum</name>
    <dbReference type="NCBI Taxonomy" id="2052828"/>
    <lineage>
        <taxon>Bacteria</taxon>
        <taxon>Pseudomonadati</taxon>
        <taxon>Pseudomonadota</taxon>
        <taxon>Alphaproteobacteria</taxon>
        <taxon>Hyphomicrobiales</taxon>
        <taxon>Rhizobiaceae</taxon>
        <taxon>Rhizobium/Agrobacterium group</taxon>
        <taxon>Agrobacterium</taxon>
    </lineage>
</organism>
<comment type="caution">
    <text evidence="3">The sequence shown here is derived from an EMBL/GenBank/DDBJ whole genome shotgun (WGS) entry which is preliminary data.</text>
</comment>
<protein>
    <recommendedName>
        <fullName evidence="2">DUF1868 domain-containing protein</fullName>
    </recommendedName>
</protein>
<name>A0A135NZ78_9HYPH</name>
<dbReference type="STRING" id="2052828.ATO67_13275"/>
<proteinExistence type="predicted"/>
<evidence type="ECO:0000259" key="2">
    <source>
        <dbReference type="Pfam" id="PF08975"/>
    </source>
</evidence>
<dbReference type="RefSeq" id="WP_067649676.1">
    <property type="nucleotide sequence ID" value="NZ_KQ961029.1"/>
</dbReference>